<evidence type="ECO:0000313" key="2">
    <source>
        <dbReference type="Proteomes" id="UP000305282"/>
    </source>
</evidence>
<feature type="non-terminal residue" evidence="1">
    <location>
        <position position="149"/>
    </location>
</feature>
<accession>A0A4S5B1R0</accession>
<dbReference type="AlphaFoldDB" id="A0A4S5B1R0"/>
<dbReference type="Proteomes" id="UP000305282">
    <property type="component" value="Unassembled WGS sequence"/>
</dbReference>
<name>A0A4S5B1R0_9ACTN</name>
<proteinExistence type="predicted"/>
<dbReference type="EMBL" id="SSXH01001156">
    <property type="protein sequence ID" value="THJ23822.1"/>
    <property type="molecule type" value="Genomic_DNA"/>
</dbReference>
<evidence type="ECO:0000313" key="1">
    <source>
        <dbReference type="EMBL" id="THJ23822.1"/>
    </source>
</evidence>
<sequence length="149" mass="16221">MTSGRVGALTAKAWLAMERTLCRRVDPTRKQRELVGRYTAGIGQLGSEALDVRLDGIYALESLGAESKTYRQPVVEVLSAFVRERTIPDHPHGARRSWAAWSGMEMRGRSASLEPPVLADQVTIDTPPGLGRNPDTDVQAALTALGRLP</sequence>
<reference evidence="1 2" key="1">
    <citation type="submission" date="2019-04" db="EMBL/GenBank/DDBJ databases">
        <title>Draft genome sequences for three unisolated Alnus-infective Frankia Sp+ strains, AgTrS, AiOr and AvVan, the first sequenced Frankia strains able to sporulate in-planta.</title>
        <authorList>
            <person name="Bethencourt L."/>
            <person name="Vautrin F."/>
            <person name="Taib N."/>
            <person name="Dubost A."/>
            <person name="Castro-Garcia L."/>
            <person name="Imbaud O."/>
            <person name="Abrouk D."/>
            <person name="Fournier P."/>
            <person name="Briolay J."/>
            <person name="Nguyen A."/>
            <person name="Normand P."/>
            <person name="Fernandez M.P."/>
            <person name="Brochier-Armanet C."/>
            <person name="Herrera-Belaroussi A."/>
        </authorList>
    </citation>
    <scope>NUCLEOTIDE SEQUENCE [LARGE SCALE GENOMIC DNA]</scope>
    <source>
        <strain evidence="1 2">AvVan</strain>
    </source>
</reference>
<comment type="caution">
    <text evidence="1">The sequence shown here is derived from an EMBL/GenBank/DDBJ whole genome shotgun (WGS) entry which is preliminary data.</text>
</comment>
<gene>
    <name evidence="1" type="ORF">E7Y31_23680</name>
</gene>
<keyword evidence="2" id="KW-1185">Reference proteome</keyword>
<organism evidence="1 2">
    <name type="scientific">Candidatus Frankia alpina</name>
    <dbReference type="NCBI Taxonomy" id="2699483"/>
    <lineage>
        <taxon>Bacteria</taxon>
        <taxon>Bacillati</taxon>
        <taxon>Actinomycetota</taxon>
        <taxon>Actinomycetes</taxon>
        <taxon>Frankiales</taxon>
        <taxon>Frankiaceae</taxon>
        <taxon>Frankia</taxon>
    </lineage>
</organism>
<protein>
    <submittedName>
        <fullName evidence="1">Uncharacterized protein</fullName>
    </submittedName>
</protein>